<feature type="domain" description="PPIase FKBP-type" evidence="7">
    <location>
        <begin position="6"/>
        <end position="94"/>
    </location>
</feature>
<sequence>MAVNKGDFIKIEFTGKVKETGEVFDTTYEEVAREAGLAIKKMFGPIPVVVGGGHLIKGLDEAVIGMEEGEEKHVEIEPEDAFGNRDPKLVQLIPMGEFKRQGIKPYPGMTLTVEGHEGRVLNVSGGRVRVDFNHELAGKTLEYDLKVKEIITDDAEKVKSMIQLHYPSQNMDIDKTEVKIEDGKVTIHMDEMTRFDNRSYMDVTLARFRIARDIWENIEGVEKVEFADVFEKRDVEPEEKEEEVEDAGEE</sequence>
<dbReference type="Pfam" id="PF22199">
    <property type="entry name" value="FKBP26_IF"/>
    <property type="match status" value="1"/>
</dbReference>
<dbReference type="Proteomes" id="UP000256864">
    <property type="component" value="Unassembled WGS sequence"/>
</dbReference>
<evidence type="ECO:0000313" key="9">
    <source>
        <dbReference type="Proteomes" id="UP000256864"/>
    </source>
</evidence>
<proteinExistence type="inferred from homology"/>
<evidence type="ECO:0000256" key="6">
    <source>
        <dbReference type="RuleBase" id="RU003915"/>
    </source>
</evidence>
<protein>
    <recommendedName>
        <fullName evidence="6">Peptidyl-prolyl cis-trans isomerase</fullName>
        <ecNumber evidence="6">5.2.1.8</ecNumber>
    </recommendedName>
</protein>
<dbReference type="InterPro" id="IPR048261">
    <property type="entry name" value="SlpA/SlyD-like_ins_sf"/>
</dbReference>
<dbReference type="EMBL" id="QREL01000001">
    <property type="protein sequence ID" value="REE28254.1"/>
    <property type="molecule type" value="Genomic_DNA"/>
</dbReference>
<dbReference type="PANTHER" id="PTHR47861:SF2">
    <property type="entry name" value="LONG-TYPE PEPTIDYL-PROLYL CIS-TRANS ISOMERASE"/>
    <property type="match status" value="1"/>
</dbReference>
<evidence type="ECO:0000256" key="5">
    <source>
        <dbReference type="PROSITE-ProRule" id="PRU00277"/>
    </source>
</evidence>
<evidence type="ECO:0000256" key="3">
    <source>
        <dbReference type="ARBA" id="ARBA00023110"/>
    </source>
</evidence>
<dbReference type="SUPFAM" id="SSF54534">
    <property type="entry name" value="FKBP-like"/>
    <property type="match status" value="1"/>
</dbReference>
<dbReference type="Gene3D" id="3.30.70.2210">
    <property type="match status" value="1"/>
</dbReference>
<comment type="similarity">
    <text evidence="2 6">Belongs to the FKBP-type PPIase family.</text>
</comment>
<evidence type="ECO:0000313" key="8">
    <source>
        <dbReference type="EMBL" id="REE28254.1"/>
    </source>
</evidence>
<organism evidence="8 9">
    <name type="scientific">Methanothermobacter defluvii</name>
    <dbReference type="NCBI Taxonomy" id="49339"/>
    <lineage>
        <taxon>Archaea</taxon>
        <taxon>Methanobacteriati</taxon>
        <taxon>Methanobacteriota</taxon>
        <taxon>Methanomada group</taxon>
        <taxon>Methanobacteria</taxon>
        <taxon>Methanobacteriales</taxon>
        <taxon>Methanobacteriaceae</taxon>
        <taxon>Methanothermobacter</taxon>
    </lineage>
</organism>
<dbReference type="PROSITE" id="PS50059">
    <property type="entry name" value="FKBP_PPIASE"/>
    <property type="match status" value="1"/>
</dbReference>
<dbReference type="InterPro" id="IPR054016">
    <property type="entry name" value="FKBP26_IF"/>
</dbReference>
<reference evidence="8 9" key="1">
    <citation type="submission" date="2018-07" db="EMBL/GenBank/DDBJ databases">
        <title>Genomic Encyclopedia of Type Strains, Phase IV (KMG-IV): sequencing the most valuable type-strain genomes for metagenomic binning, comparative biology and taxonomic classification.</title>
        <authorList>
            <person name="Goeker M."/>
        </authorList>
    </citation>
    <scope>NUCLEOTIDE SEQUENCE [LARGE SCALE GENOMIC DNA]</scope>
    <source>
        <strain evidence="8 9">DSM 7466</strain>
    </source>
</reference>
<name>A0A371NCV7_9EURY</name>
<keyword evidence="9" id="KW-1185">Reference proteome</keyword>
<evidence type="ECO:0000256" key="2">
    <source>
        <dbReference type="ARBA" id="ARBA00006577"/>
    </source>
</evidence>
<dbReference type="InterPro" id="IPR046357">
    <property type="entry name" value="PPIase_dom_sf"/>
</dbReference>
<dbReference type="GO" id="GO:0003755">
    <property type="term" value="F:peptidyl-prolyl cis-trans isomerase activity"/>
    <property type="evidence" value="ECO:0007669"/>
    <property type="project" value="UniProtKB-UniRule"/>
</dbReference>
<evidence type="ECO:0000259" key="7">
    <source>
        <dbReference type="PROSITE" id="PS50059"/>
    </source>
</evidence>
<keyword evidence="4 5" id="KW-0413">Isomerase</keyword>
<evidence type="ECO:0000256" key="4">
    <source>
        <dbReference type="ARBA" id="ARBA00023235"/>
    </source>
</evidence>
<dbReference type="Pfam" id="PF18046">
    <property type="entry name" value="FKBP26_C"/>
    <property type="match status" value="1"/>
</dbReference>
<accession>A0A371NCV7</accession>
<comment type="catalytic activity">
    <reaction evidence="1 5 6">
        <text>[protein]-peptidylproline (omega=180) = [protein]-peptidylproline (omega=0)</text>
        <dbReference type="Rhea" id="RHEA:16237"/>
        <dbReference type="Rhea" id="RHEA-COMP:10747"/>
        <dbReference type="Rhea" id="RHEA-COMP:10748"/>
        <dbReference type="ChEBI" id="CHEBI:83833"/>
        <dbReference type="ChEBI" id="CHEBI:83834"/>
        <dbReference type="EC" id="5.2.1.8"/>
    </reaction>
</comment>
<gene>
    <name evidence="8" type="ORF">C7452_0255</name>
</gene>
<dbReference type="Gene3D" id="3.10.50.40">
    <property type="match status" value="1"/>
</dbReference>
<comment type="caution">
    <text evidence="8">The sequence shown here is derived from an EMBL/GenBank/DDBJ whole genome shotgun (WGS) entry which is preliminary data.</text>
</comment>
<evidence type="ECO:0000256" key="1">
    <source>
        <dbReference type="ARBA" id="ARBA00000971"/>
    </source>
</evidence>
<dbReference type="InterPro" id="IPR001179">
    <property type="entry name" value="PPIase_FKBP_dom"/>
</dbReference>
<dbReference type="PANTHER" id="PTHR47861">
    <property type="entry name" value="FKBP-TYPE PEPTIDYL-PROLYL CIS-TRANS ISOMERASE SLYD"/>
    <property type="match status" value="1"/>
</dbReference>
<dbReference type="Pfam" id="PF00254">
    <property type="entry name" value="FKBP_C"/>
    <property type="match status" value="1"/>
</dbReference>
<dbReference type="InterPro" id="IPR040825">
    <property type="entry name" value="FKBP26_C"/>
</dbReference>
<dbReference type="EC" id="5.2.1.8" evidence="6"/>
<dbReference type="RefSeq" id="WP_115891970.1">
    <property type="nucleotide sequence ID" value="NZ_QREL01000001.1"/>
</dbReference>
<dbReference type="AlphaFoldDB" id="A0A371NCV7"/>
<keyword evidence="3 5" id="KW-0697">Rotamase</keyword>
<dbReference type="Gene3D" id="2.40.10.330">
    <property type="match status" value="1"/>
</dbReference>